<evidence type="ECO:0000256" key="5">
    <source>
        <dbReference type="ARBA" id="ARBA00022989"/>
    </source>
</evidence>
<reference evidence="9 10" key="1">
    <citation type="submission" date="2012-03" db="EMBL/GenBank/DDBJ databases">
        <title>Complete sequence of chromosome of Thermoanaerobacterium thermosaccharolyticum M0795.</title>
        <authorList>
            <consortium name="US DOE Joint Genome Institute"/>
            <person name="Lucas S."/>
            <person name="Han J."/>
            <person name="Lapidus A."/>
            <person name="Cheng J.-F."/>
            <person name="Goodwin L."/>
            <person name="Pitluck S."/>
            <person name="Peters L."/>
            <person name="Teshima H."/>
            <person name="Detter J.C."/>
            <person name="Han C."/>
            <person name="Tapia R."/>
            <person name="Land M."/>
            <person name="Hauser L."/>
            <person name="Kyrpides N."/>
            <person name="Ivanova N."/>
            <person name="Pagani I."/>
            <person name="Feinberg L."/>
            <person name="Folden J."/>
            <person name="Hogsett D."/>
            <person name="Shaw J."/>
            <person name="Woyke T."/>
        </authorList>
    </citation>
    <scope>NUCLEOTIDE SEQUENCE [LARGE SCALE GENOMIC DNA]</scope>
    <source>
        <strain evidence="9 10">M0795</strain>
    </source>
</reference>
<dbReference type="PATRIC" id="fig|698948.3.peg.417"/>
<evidence type="ECO:0000256" key="4">
    <source>
        <dbReference type="ARBA" id="ARBA00022692"/>
    </source>
</evidence>
<evidence type="ECO:0000256" key="7">
    <source>
        <dbReference type="RuleBase" id="RU363032"/>
    </source>
</evidence>
<evidence type="ECO:0000256" key="3">
    <source>
        <dbReference type="ARBA" id="ARBA00022475"/>
    </source>
</evidence>
<dbReference type="AlphaFoldDB" id="L0IF16"/>
<evidence type="ECO:0000256" key="6">
    <source>
        <dbReference type="ARBA" id="ARBA00023136"/>
    </source>
</evidence>
<dbReference type="KEGG" id="tto:Thethe_00434"/>
<dbReference type="CDD" id="cd06261">
    <property type="entry name" value="TM_PBP2"/>
    <property type="match status" value="1"/>
</dbReference>
<feature type="transmembrane region" description="Helical" evidence="7">
    <location>
        <begin position="247"/>
        <end position="268"/>
    </location>
</feature>
<dbReference type="PANTHER" id="PTHR32243">
    <property type="entry name" value="MALTOSE TRANSPORT SYSTEM PERMEASE-RELATED"/>
    <property type="match status" value="1"/>
</dbReference>
<dbReference type="InterPro" id="IPR050901">
    <property type="entry name" value="BP-dep_ABC_trans_perm"/>
</dbReference>
<evidence type="ECO:0000313" key="10">
    <source>
        <dbReference type="Proteomes" id="UP000010845"/>
    </source>
</evidence>
<evidence type="ECO:0000259" key="8">
    <source>
        <dbReference type="PROSITE" id="PS50928"/>
    </source>
</evidence>
<evidence type="ECO:0000256" key="1">
    <source>
        <dbReference type="ARBA" id="ARBA00004651"/>
    </source>
</evidence>
<dbReference type="GO" id="GO:0005886">
    <property type="term" value="C:plasma membrane"/>
    <property type="evidence" value="ECO:0007669"/>
    <property type="project" value="UniProtKB-SubCell"/>
</dbReference>
<gene>
    <name evidence="9" type="ORF">Thethe_00434</name>
</gene>
<feature type="domain" description="ABC transmembrane type-1" evidence="8">
    <location>
        <begin position="75"/>
        <end position="268"/>
    </location>
</feature>
<feature type="transmembrane region" description="Helical" evidence="7">
    <location>
        <begin position="15"/>
        <end position="37"/>
    </location>
</feature>
<keyword evidence="5 7" id="KW-1133">Transmembrane helix</keyword>
<keyword evidence="6 7" id="KW-0472">Membrane</keyword>
<comment type="subcellular location">
    <subcellularLocation>
        <location evidence="1 7">Cell membrane</location>
        <topology evidence="1 7">Multi-pass membrane protein</topology>
    </subcellularLocation>
</comment>
<dbReference type="InterPro" id="IPR000515">
    <property type="entry name" value="MetI-like"/>
</dbReference>
<name>L0IF16_THETR</name>
<evidence type="ECO:0000256" key="2">
    <source>
        <dbReference type="ARBA" id="ARBA00022448"/>
    </source>
</evidence>
<dbReference type="RefSeq" id="WP_015310908.1">
    <property type="nucleotide sequence ID" value="NC_019970.1"/>
</dbReference>
<protein>
    <submittedName>
        <fullName evidence="9">Carbohydrate ABC transporter membrane protein 2, CUT1 family</fullName>
    </submittedName>
</protein>
<evidence type="ECO:0000313" key="9">
    <source>
        <dbReference type="EMBL" id="AGB18150.1"/>
    </source>
</evidence>
<feature type="transmembrane region" description="Helical" evidence="7">
    <location>
        <begin position="146"/>
        <end position="168"/>
    </location>
</feature>
<feature type="transmembrane region" description="Helical" evidence="7">
    <location>
        <begin position="189"/>
        <end position="214"/>
    </location>
</feature>
<feature type="transmembrane region" description="Helical" evidence="7">
    <location>
        <begin position="112"/>
        <end position="134"/>
    </location>
</feature>
<accession>L0IF16</accession>
<keyword evidence="4 7" id="KW-0812">Transmembrane</keyword>
<dbReference type="HOGENOM" id="CLU_016047_1_2_9"/>
<sequence length="283" mass="31876">MASAIKTKIKLQPKVYKYILLTIVTFLVILPFLWMFLMSFKSNSEIFANPLGLPKSLSLINFKHAIETLDFLQLYKNTFFIVVVTMIIELPITFSSSFVLSKMTFQNKKLKSIIYGFLISGLTISPFILLFPVYRINTILHLKEQMGLVMPYIASSISFNTLLFVGYLKSLPLEIDEAAIIDGCSLWQLIIKVIVPMAKPVIATVVIFNVLYIWNEFPFASVILHKPEDYTLSLGASFFKGKYNIDYAGIIASSVMIIIPQLVFYGILQKNIIDGITAGAIKG</sequence>
<dbReference type="PANTHER" id="PTHR32243:SF24">
    <property type="entry name" value="DIACETYLCHITOBIOSE UPTAKE SYSTEM PERMEASE PROTEIN NGCG"/>
    <property type="match status" value="1"/>
</dbReference>
<dbReference type="PROSITE" id="PS50928">
    <property type="entry name" value="ABC_TM1"/>
    <property type="match status" value="1"/>
</dbReference>
<dbReference type="GO" id="GO:0055085">
    <property type="term" value="P:transmembrane transport"/>
    <property type="evidence" value="ECO:0007669"/>
    <property type="project" value="InterPro"/>
</dbReference>
<dbReference type="EMBL" id="CP003066">
    <property type="protein sequence ID" value="AGB18150.1"/>
    <property type="molecule type" value="Genomic_DNA"/>
</dbReference>
<dbReference type="SUPFAM" id="SSF161098">
    <property type="entry name" value="MetI-like"/>
    <property type="match status" value="1"/>
</dbReference>
<dbReference type="Proteomes" id="UP000010845">
    <property type="component" value="Chromosome"/>
</dbReference>
<comment type="similarity">
    <text evidence="7">Belongs to the binding-protein-dependent transport system permease family.</text>
</comment>
<dbReference type="Gene3D" id="1.10.3720.10">
    <property type="entry name" value="MetI-like"/>
    <property type="match status" value="1"/>
</dbReference>
<keyword evidence="3" id="KW-1003">Cell membrane</keyword>
<keyword evidence="2 7" id="KW-0813">Transport</keyword>
<dbReference type="InterPro" id="IPR035906">
    <property type="entry name" value="MetI-like_sf"/>
</dbReference>
<organism evidence="9 10">
    <name type="scientific">Thermoanaerobacterium thermosaccharolyticum M0795</name>
    <dbReference type="NCBI Taxonomy" id="698948"/>
    <lineage>
        <taxon>Bacteria</taxon>
        <taxon>Bacillati</taxon>
        <taxon>Bacillota</taxon>
        <taxon>Clostridia</taxon>
        <taxon>Thermoanaerobacterales</taxon>
        <taxon>Thermoanaerobacteraceae</taxon>
        <taxon>Thermoanaerobacterium</taxon>
    </lineage>
</organism>
<proteinExistence type="inferred from homology"/>
<feature type="transmembrane region" description="Helical" evidence="7">
    <location>
        <begin position="79"/>
        <end position="100"/>
    </location>
</feature>
<dbReference type="Pfam" id="PF00528">
    <property type="entry name" value="BPD_transp_1"/>
    <property type="match status" value="1"/>
</dbReference>